<accession>A0A1D7U0D2</accession>
<dbReference type="Proteomes" id="UP000094969">
    <property type="component" value="Chromosome"/>
</dbReference>
<evidence type="ECO:0000259" key="1">
    <source>
        <dbReference type="PROSITE" id="PS51186"/>
    </source>
</evidence>
<protein>
    <submittedName>
        <fullName evidence="2">GNAT family N-acetyltransferase</fullName>
    </submittedName>
</protein>
<proteinExistence type="predicted"/>
<dbReference type="InterPro" id="IPR016181">
    <property type="entry name" value="Acyl_CoA_acyltransferase"/>
</dbReference>
<dbReference type="Gene3D" id="3.40.630.30">
    <property type="match status" value="1"/>
</dbReference>
<feature type="domain" description="N-acetyltransferase" evidence="1">
    <location>
        <begin position="9"/>
        <end position="172"/>
    </location>
</feature>
<sequence>MAVLQTSALTLSPCSANDCADFIGLELDPEVMHFLNGGAVDHEKTDPKDVTFLMPRGSEPYVWTARRTATNAFVGWFCLFPETKTLAEIGYRLRREDWGQGLASEGASALVNWGFTSAGYDKIIACTMAVNHGSRRVMEKIGMKHARTTFPDFPARIPGVEYGEVWYELLRSEWNCSNR</sequence>
<keyword evidence="2" id="KW-0808">Transferase</keyword>
<dbReference type="RefSeq" id="WP_069690049.1">
    <property type="nucleotide sequence ID" value="NZ_CP017147.1"/>
</dbReference>
<dbReference type="AlphaFoldDB" id="A0A1D7U0D2"/>
<dbReference type="Pfam" id="PF13302">
    <property type="entry name" value="Acetyltransf_3"/>
    <property type="match status" value="1"/>
</dbReference>
<gene>
    <name evidence="2" type="ORF">BHK69_10490</name>
</gene>
<organism evidence="2 3">
    <name type="scientific">Bosea vaviloviae</name>
    <dbReference type="NCBI Taxonomy" id="1526658"/>
    <lineage>
        <taxon>Bacteria</taxon>
        <taxon>Pseudomonadati</taxon>
        <taxon>Pseudomonadota</taxon>
        <taxon>Alphaproteobacteria</taxon>
        <taxon>Hyphomicrobiales</taxon>
        <taxon>Boseaceae</taxon>
        <taxon>Bosea</taxon>
    </lineage>
</organism>
<dbReference type="STRING" id="1526658.BHK69_10490"/>
<evidence type="ECO:0000313" key="2">
    <source>
        <dbReference type="EMBL" id="AOO80831.1"/>
    </source>
</evidence>
<dbReference type="PROSITE" id="PS51186">
    <property type="entry name" value="GNAT"/>
    <property type="match status" value="1"/>
</dbReference>
<dbReference type="PANTHER" id="PTHR43792">
    <property type="entry name" value="GNAT FAMILY, PUTATIVE (AFU_ORTHOLOGUE AFUA_3G00765)-RELATED-RELATED"/>
    <property type="match status" value="1"/>
</dbReference>
<dbReference type="InterPro" id="IPR051531">
    <property type="entry name" value="N-acetyltransferase"/>
</dbReference>
<dbReference type="InterPro" id="IPR000182">
    <property type="entry name" value="GNAT_dom"/>
</dbReference>
<evidence type="ECO:0000313" key="3">
    <source>
        <dbReference type="Proteomes" id="UP000094969"/>
    </source>
</evidence>
<keyword evidence="3" id="KW-1185">Reference proteome</keyword>
<dbReference type="EMBL" id="CP017147">
    <property type="protein sequence ID" value="AOO80831.1"/>
    <property type="molecule type" value="Genomic_DNA"/>
</dbReference>
<dbReference type="PANTHER" id="PTHR43792:SF16">
    <property type="entry name" value="N-ACETYLTRANSFERASE DOMAIN-CONTAINING PROTEIN"/>
    <property type="match status" value="1"/>
</dbReference>
<dbReference type="KEGG" id="bvv:BHK69_10490"/>
<dbReference type="OrthoDB" id="6293260at2"/>
<dbReference type="SUPFAM" id="SSF55729">
    <property type="entry name" value="Acyl-CoA N-acyltransferases (Nat)"/>
    <property type="match status" value="1"/>
</dbReference>
<dbReference type="GO" id="GO:0016747">
    <property type="term" value="F:acyltransferase activity, transferring groups other than amino-acyl groups"/>
    <property type="evidence" value="ECO:0007669"/>
    <property type="project" value="InterPro"/>
</dbReference>
<reference evidence="2 3" key="1">
    <citation type="journal article" date="2015" name="Antonie Van Leeuwenhoek">
        <title>Bosea vaviloviae sp. nov., a new species of slow-growing rhizobia isolated from nodules of the relict species Vavilovia formosa (Stev.) Fed.</title>
        <authorList>
            <person name="Safronova V.I."/>
            <person name="Kuznetsova I.G."/>
            <person name="Sazanova A.L."/>
            <person name="Kimeklis A.K."/>
            <person name="Belimov A.A."/>
            <person name="Andronov E.E."/>
            <person name="Pinaev A.G."/>
            <person name="Chizhevskaya E.P."/>
            <person name="Pukhaev A.R."/>
            <person name="Popov K.P."/>
            <person name="Willems A."/>
            <person name="Tikhonovich I.A."/>
        </authorList>
    </citation>
    <scope>NUCLEOTIDE SEQUENCE [LARGE SCALE GENOMIC DNA]</scope>
    <source>
        <strain evidence="2 3">Vaf18</strain>
    </source>
</reference>
<name>A0A1D7U0D2_9HYPH</name>